<gene>
    <name evidence="2" type="ORF">M430DRAFT_65069</name>
</gene>
<accession>A0A2T3B9B4</accession>
<dbReference type="EMBL" id="KZ679008">
    <property type="protein sequence ID" value="PSS23466.1"/>
    <property type="molecule type" value="Genomic_DNA"/>
</dbReference>
<protein>
    <submittedName>
        <fullName evidence="2">Uncharacterized protein</fullName>
    </submittedName>
</protein>
<dbReference type="Proteomes" id="UP000241818">
    <property type="component" value="Unassembled WGS sequence"/>
</dbReference>
<dbReference type="InParanoid" id="A0A2T3B9B4"/>
<feature type="compositionally biased region" description="Low complexity" evidence="1">
    <location>
        <begin position="77"/>
        <end position="94"/>
    </location>
</feature>
<dbReference type="AlphaFoldDB" id="A0A2T3B9B4"/>
<evidence type="ECO:0000313" key="2">
    <source>
        <dbReference type="EMBL" id="PSS23466.1"/>
    </source>
</evidence>
<organism evidence="2 3">
    <name type="scientific">Amorphotheca resinae ATCC 22711</name>
    <dbReference type="NCBI Taxonomy" id="857342"/>
    <lineage>
        <taxon>Eukaryota</taxon>
        <taxon>Fungi</taxon>
        <taxon>Dikarya</taxon>
        <taxon>Ascomycota</taxon>
        <taxon>Pezizomycotina</taxon>
        <taxon>Leotiomycetes</taxon>
        <taxon>Helotiales</taxon>
        <taxon>Amorphothecaceae</taxon>
        <taxon>Amorphotheca</taxon>
    </lineage>
</organism>
<feature type="compositionally biased region" description="Pro residues" evidence="1">
    <location>
        <begin position="66"/>
        <end position="76"/>
    </location>
</feature>
<dbReference type="RefSeq" id="XP_024723512.1">
    <property type="nucleotide sequence ID" value="XM_024869148.1"/>
</dbReference>
<feature type="region of interest" description="Disordered" evidence="1">
    <location>
        <begin position="33"/>
        <end position="94"/>
    </location>
</feature>
<reference evidence="2 3" key="1">
    <citation type="journal article" date="2018" name="New Phytol.">
        <title>Comparative genomics and transcriptomics depict ericoid mycorrhizal fungi as versatile saprotrophs and plant mutualists.</title>
        <authorList>
            <person name="Martino E."/>
            <person name="Morin E."/>
            <person name="Grelet G.A."/>
            <person name="Kuo A."/>
            <person name="Kohler A."/>
            <person name="Daghino S."/>
            <person name="Barry K.W."/>
            <person name="Cichocki N."/>
            <person name="Clum A."/>
            <person name="Dockter R.B."/>
            <person name="Hainaut M."/>
            <person name="Kuo R.C."/>
            <person name="LaButti K."/>
            <person name="Lindahl B.D."/>
            <person name="Lindquist E.A."/>
            <person name="Lipzen A."/>
            <person name="Khouja H.R."/>
            <person name="Magnuson J."/>
            <person name="Murat C."/>
            <person name="Ohm R.A."/>
            <person name="Singer S.W."/>
            <person name="Spatafora J.W."/>
            <person name="Wang M."/>
            <person name="Veneault-Fourrey C."/>
            <person name="Henrissat B."/>
            <person name="Grigoriev I.V."/>
            <person name="Martin F.M."/>
            <person name="Perotto S."/>
        </authorList>
    </citation>
    <scope>NUCLEOTIDE SEQUENCE [LARGE SCALE GENOMIC DNA]</scope>
    <source>
        <strain evidence="2 3">ATCC 22711</strain>
    </source>
</reference>
<proteinExistence type="predicted"/>
<sequence>MKHATPPPAYYSAQAHPLHCRSSEAEACHSVRPSSTFVPIPPRPSAGRRQPGAGVPWPSSAKPLHPQCPVPRPGSSPRPDFAPARAARAVNERC</sequence>
<keyword evidence="3" id="KW-1185">Reference proteome</keyword>
<dbReference type="GeneID" id="36577229"/>
<evidence type="ECO:0000313" key="3">
    <source>
        <dbReference type="Proteomes" id="UP000241818"/>
    </source>
</evidence>
<name>A0A2T3B9B4_AMORE</name>
<evidence type="ECO:0000256" key="1">
    <source>
        <dbReference type="SAM" id="MobiDB-lite"/>
    </source>
</evidence>